<dbReference type="OrthoDB" id="9770681at2"/>
<dbReference type="InterPro" id="IPR045008">
    <property type="entry name" value="ACX4-like"/>
</dbReference>
<evidence type="ECO:0000256" key="3">
    <source>
        <dbReference type="ARBA" id="ARBA00022630"/>
    </source>
</evidence>
<evidence type="ECO:0000256" key="5">
    <source>
        <dbReference type="RuleBase" id="RU362125"/>
    </source>
</evidence>
<evidence type="ECO:0000259" key="7">
    <source>
        <dbReference type="Pfam" id="PF00441"/>
    </source>
</evidence>
<comment type="cofactor">
    <cofactor evidence="1 5">
        <name>FAD</name>
        <dbReference type="ChEBI" id="CHEBI:57692"/>
    </cofactor>
</comment>
<feature type="domain" description="Acyl-CoA oxidase/dehydrogenase middle" evidence="8">
    <location>
        <begin position="197"/>
        <end position="290"/>
    </location>
</feature>
<dbReference type="InterPro" id="IPR009075">
    <property type="entry name" value="AcylCo_DH/oxidase_C"/>
</dbReference>
<keyword evidence="4 5" id="KW-0274">FAD</keyword>
<protein>
    <submittedName>
        <fullName evidence="10">Acyl-CoA dehydrogenase</fullName>
    </submittedName>
</protein>
<evidence type="ECO:0000259" key="9">
    <source>
        <dbReference type="Pfam" id="PF02771"/>
    </source>
</evidence>
<evidence type="ECO:0000256" key="6">
    <source>
        <dbReference type="SAM" id="MobiDB-lite"/>
    </source>
</evidence>
<gene>
    <name evidence="10" type="ORF">FDO65_06560</name>
</gene>
<evidence type="ECO:0000313" key="10">
    <source>
        <dbReference type="EMBL" id="TKV61270.1"/>
    </source>
</evidence>
<dbReference type="PANTHER" id="PTHR43188:SF1">
    <property type="entry name" value="ACYL-COA DEHYDROGENASE"/>
    <property type="match status" value="1"/>
</dbReference>
<dbReference type="InterPro" id="IPR006091">
    <property type="entry name" value="Acyl-CoA_Oxase/DH_mid-dom"/>
</dbReference>
<feature type="domain" description="Acyl-CoA dehydrogenase/oxidase N-terminal" evidence="9">
    <location>
        <begin position="91"/>
        <end position="188"/>
    </location>
</feature>
<sequence length="456" mass="49028">MSCSTVDHLRTGPAPSLRFCPTDPLGPCETPAGPRDDDGDAAMSVLDQSTAIPAPADQSPSSADPVADRPTQQTHYVSELLGVENLLDASDRAVLDRVRRYCEERIRPVADAFWLRGEFPREVFTGLHELGIVGLGSRGQHLLAGLVTIELARADLSLSTAFGVHDGLHVGAISRYGSADQKERFLPDAQALRTLGAFALTEPDSGSDISRSMTTTARRNGDQWVLNGRKHWIGNGTIADNLVVWAAVEGEKAVHGFIVPSDAPGYSAVAIDDKISARIIQNAEIELTDVRVGEDRRLPGVMTFRDVNTLLLHSRIWVGWQTVGLQFAALDTAIARARTRSQFGRPIGSFQLTQEKLARMIGNASSSLSLMIQLARAQSDGTATIELAAVAKSSLSLRARETAALGREISGGDGIRVRSGAAKVFADTEAVYTYEGSYDMNCLIVGRHVTGHSAFE</sequence>
<dbReference type="Gene3D" id="1.20.140.10">
    <property type="entry name" value="Butyryl-CoA Dehydrogenase, subunit A, domain 3"/>
    <property type="match status" value="1"/>
</dbReference>
<name>A0A4U6QL58_9ACTN</name>
<evidence type="ECO:0000256" key="4">
    <source>
        <dbReference type="ARBA" id="ARBA00022827"/>
    </source>
</evidence>
<organism evidence="10 11">
    <name type="scientific">Nakamurella flava</name>
    <dbReference type="NCBI Taxonomy" id="2576308"/>
    <lineage>
        <taxon>Bacteria</taxon>
        <taxon>Bacillati</taxon>
        <taxon>Actinomycetota</taxon>
        <taxon>Actinomycetes</taxon>
        <taxon>Nakamurellales</taxon>
        <taxon>Nakamurellaceae</taxon>
        <taxon>Nakamurella</taxon>
    </lineage>
</organism>
<dbReference type="Pfam" id="PF02770">
    <property type="entry name" value="Acyl-CoA_dh_M"/>
    <property type="match status" value="1"/>
</dbReference>
<dbReference type="Gene3D" id="1.10.540.10">
    <property type="entry name" value="Acyl-CoA dehydrogenase/oxidase, N-terminal domain"/>
    <property type="match status" value="1"/>
</dbReference>
<dbReference type="InterPro" id="IPR046373">
    <property type="entry name" value="Acyl-CoA_Oxase/DH_mid-dom_sf"/>
</dbReference>
<keyword evidence="5" id="KW-0560">Oxidoreductase</keyword>
<dbReference type="Pfam" id="PF02771">
    <property type="entry name" value="Acyl-CoA_dh_N"/>
    <property type="match status" value="1"/>
</dbReference>
<feature type="domain" description="Acyl-CoA dehydrogenase/oxidase C-terminal" evidence="7">
    <location>
        <begin position="306"/>
        <end position="449"/>
    </location>
</feature>
<keyword evidence="11" id="KW-1185">Reference proteome</keyword>
<evidence type="ECO:0000259" key="8">
    <source>
        <dbReference type="Pfam" id="PF02770"/>
    </source>
</evidence>
<dbReference type="InterPro" id="IPR013786">
    <property type="entry name" value="AcylCoA_DH/ox_N"/>
</dbReference>
<dbReference type="Gene3D" id="2.40.110.10">
    <property type="entry name" value="Butyryl-CoA Dehydrogenase, subunit A, domain 2"/>
    <property type="match status" value="1"/>
</dbReference>
<feature type="region of interest" description="Disordered" evidence="6">
    <location>
        <begin position="1"/>
        <end position="43"/>
    </location>
</feature>
<reference evidence="10 11" key="1">
    <citation type="submission" date="2019-05" db="EMBL/GenBank/DDBJ databases">
        <title>Nakamurella sp. N5BH11, whole genome shotgun sequence.</title>
        <authorList>
            <person name="Tuo L."/>
        </authorList>
    </citation>
    <scope>NUCLEOTIDE SEQUENCE [LARGE SCALE GENOMIC DNA]</scope>
    <source>
        <strain evidence="10 11">N5BH11</strain>
    </source>
</reference>
<dbReference type="Proteomes" id="UP000306985">
    <property type="component" value="Unassembled WGS sequence"/>
</dbReference>
<dbReference type="SUPFAM" id="SSF56645">
    <property type="entry name" value="Acyl-CoA dehydrogenase NM domain-like"/>
    <property type="match status" value="1"/>
</dbReference>
<dbReference type="GO" id="GO:0003995">
    <property type="term" value="F:acyl-CoA dehydrogenase activity"/>
    <property type="evidence" value="ECO:0007669"/>
    <property type="project" value="InterPro"/>
</dbReference>
<evidence type="ECO:0000313" key="11">
    <source>
        <dbReference type="Proteomes" id="UP000306985"/>
    </source>
</evidence>
<accession>A0A4U6QL58</accession>
<dbReference type="InterPro" id="IPR037069">
    <property type="entry name" value="AcylCoA_DH/ox_N_sf"/>
</dbReference>
<dbReference type="Pfam" id="PF00441">
    <property type="entry name" value="Acyl-CoA_dh_1"/>
    <property type="match status" value="1"/>
</dbReference>
<dbReference type="AlphaFoldDB" id="A0A4U6QL58"/>
<dbReference type="PANTHER" id="PTHR43188">
    <property type="entry name" value="ACYL-COENZYME A OXIDASE"/>
    <property type="match status" value="1"/>
</dbReference>
<comment type="similarity">
    <text evidence="2 5">Belongs to the acyl-CoA dehydrogenase family.</text>
</comment>
<evidence type="ECO:0000256" key="2">
    <source>
        <dbReference type="ARBA" id="ARBA00009347"/>
    </source>
</evidence>
<dbReference type="SUPFAM" id="SSF47203">
    <property type="entry name" value="Acyl-CoA dehydrogenase C-terminal domain-like"/>
    <property type="match status" value="1"/>
</dbReference>
<comment type="caution">
    <text evidence="10">The sequence shown here is derived from an EMBL/GenBank/DDBJ whole genome shotgun (WGS) entry which is preliminary data.</text>
</comment>
<dbReference type="GO" id="GO:0050660">
    <property type="term" value="F:flavin adenine dinucleotide binding"/>
    <property type="evidence" value="ECO:0007669"/>
    <property type="project" value="InterPro"/>
</dbReference>
<feature type="region of interest" description="Disordered" evidence="6">
    <location>
        <begin position="52"/>
        <end position="71"/>
    </location>
</feature>
<evidence type="ECO:0000256" key="1">
    <source>
        <dbReference type="ARBA" id="ARBA00001974"/>
    </source>
</evidence>
<dbReference type="EMBL" id="SZZH01000001">
    <property type="protein sequence ID" value="TKV61270.1"/>
    <property type="molecule type" value="Genomic_DNA"/>
</dbReference>
<dbReference type="GO" id="GO:0006635">
    <property type="term" value="P:fatty acid beta-oxidation"/>
    <property type="evidence" value="ECO:0007669"/>
    <property type="project" value="InterPro"/>
</dbReference>
<dbReference type="InterPro" id="IPR009100">
    <property type="entry name" value="AcylCoA_DH/oxidase_NM_dom_sf"/>
</dbReference>
<dbReference type="InterPro" id="IPR036250">
    <property type="entry name" value="AcylCo_DH-like_C"/>
</dbReference>
<keyword evidence="3 5" id="KW-0285">Flavoprotein</keyword>
<proteinExistence type="inferred from homology"/>